<sequence length="290" mass="32620">ALGYAISLGLFGILLAQMFIYHTRFPGDSSWMKAYVWFIVLLECLSCTLGLCAIWIGSEMHCLLCVLTTWLSPEVEGYWWMGLSVLTGLISFLVHGFFSWRIWVIGKSLYVPILVMAVSLAQCLLVIISIVSDAIFSCWLGGSFICDVMITFETTRWLLKNSRTGFRETHSLVLKLVKLTIETGMVTTVAILFELLLFRFLGDFVHLSVYFSISRLYANCLLATLNARLVISRDSTRVHQVSTALFVAHNANSASERHELPVRRRIAGRLSPSPDPDTWAPSPRVSNNSR</sequence>
<dbReference type="Proteomes" id="UP000790709">
    <property type="component" value="Unassembled WGS sequence"/>
</dbReference>
<evidence type="ECO:0000313" key="2">
    <source>
        <dbReference type="Proteomes" id="UP000790709"/>
    </source>
</evidence>
<dbReference type="EMBL" id="MU266753">
    <property type="protein sequence ID" value="KAH7918657.1"/>
    <property type="molecule type" value="Genomic_DNA"/>
</dbReference>
<reference evidence="1" key="1">
    <citation type="journal article" date="2021" name="New Phytol.">
        <title>Evolutionary innovations through gain and loss of genes in the ectomycorrhizal Boletales.</title>
        <authorList>
            <person name="Wu G."/>
            <person name="Miyauchi S."/>
            <person name="Morin E."/>
            <person name="Kuo A."/>
            <person name="Drula E."/>
            <person name="Varga T."/>
            <person name="Kohler A."/>
            <person name="Feng B."/>
            <person name="Cao Y."/>
            <person name="Lipzen A."/>
            <person name="Daum C."/>
            <person name="Hundley H."/>
            <person name="Pangilinan J."/>
            <person name="Johnson J."/>
            <person name="Barry K."/>
            <person name="LaButti K."/>
            <person name="Ng V."/>
            <person name="Ahrendt S."/>
            <person name="Min B."/>
            <person name="Choi I.G."/>
            <person name="Park H."/>
            <person name="Plett J.M."/>
            <person name="Magnuson J."/>
            <person name="Spatafora J.W."/>
            <person name="Nagy L.G."/>
            <person name="Henrissat B."/>
            <person name="Grigoriev I.V."/>
            <person name="Yang Z.L."/>
            <person name="Xu J."/>
            <person name="Martin F.M."/>
        </authorList>
    </citation>
    <scope>NUCLEOTIDE SEQUENCE</scope>
    <source>
        <strain evidence="1">KUC20120723A-06</strain>
    </source>
</reference>
<feature type="non-terminal residue" evidence="1">
    <location>
        <position position="1"/>
    </location>
</feature>
<evidence type="ECO:0000313" key="1">
    <source>
        <dbReference type="EMBL" id="KAH7918657.1"/>
    </source>
</evidence>
<comment type="caution">
    <text evidence="1">The sequence shown here is derived from an EMBL/GenBank/DDBJ whole genome shotgun (WGS) entry which is preliminary data.</text>
</comment>
<accession>A0ACB8AZB8</accession>
<keyword evidence="2" id="KW-1185">Reference proteome</keyword>
<organism evidence="1 2">
    <name type="scientific">Leucogyrophana mollusca</name>
    <dbReference type="NCBI Taxonomy" id="85980"/>
    <lineage>
        <taxon>Eukaryota</taxon>
        <taxon>Fungi</taxon>
        <taxon>Dikarya</taxon>
        <taxon>Basidiomycota</taxon>
        <taxon>Agaricomycotina</taxon>
        <taxon>Agaricomycetes</taxon>
        <taxon>Agaricomycetidae</taxon>
        <taxon>Boletales</taxon>
        <taxon>Boletales incertae sedis</taxon>
        <taxon>Leucogyrophana</taxon>
    </lineage>
</organism>
<proteinExistence type="predicted"/>
<name>A0ACB8AZB8_9AGAM</name>
<protein>
    <submittedName>
        <fullName evidence="1">Uncharacterized protein</fullName>
    </submittedName>
</protein>
<gene>
    <name evidence="1" type="ORF">BV22DRAFT_1024228</name>
</gene>